<evidence type="ECO:0000256" key="1">
    <source>
        <dbReference type="SAM" id="Phobius"/>
    </source>
</evidence>
<gene>
    <name evidence="2" type="ORF">SAMN05421748_13174</name>
</gene>
<reference evidence="2 3" key="1">
    <citation type="submission" date="2017-09" db="EMBL/GenBank/DDBJ databases">
        <authorList>
            <person name="Ehlers B."/>
            <person name="Leendertz F.H."/>
        </authorList>
    </citation>
    <scope>NUCLEOTIDE SEQUENCE [LARGE SCALE GENOMIC DNA]</scope>
    <source>
        <strain evidence="2 3">CGMCC 4.6857</strain>
    </source>
</reference>
<sequence>MARVFEEWANLPSADTDLAVPPFSFLYATTAALAASIAVAAATTHYLRARRATRSTRSARPTSLTARSR</sequence>
<keyword evidence="1" id="KW-0472">Membrane</keyword>
<keyword evidence="3" id="KW-1185">Reference proteome</keyword>
<keyword evidence="1" id="KW-1133">Transmembrane helix</keyword>
<keyword evidence="1" id="KW-0812">Transmembrane</keyword>
<accession>A0A285K3W5</accession>
<protein>
    <submittedName>
        <fullName evidence="2">Uncharacterized protein</fullName>
    </submittedName>
</protein>
<evidence type="ECO:0000313" key="2">
    <source>
        <dbReference type="EMBL" id="SNY67282.1"/>
    </source>
</evidence>
<evidence type="ECO:0000313" key="3">
    <source>
        <dbReference type="Proteomes" id="UP000219612"/>
    </source>
</evidence>
<dbReference type="Proteomes" id="UP000219612">
    <property type="component" value="Unassembled WGS sequence"/>
</dbReference>
<dbReference type="AlphaFoldDB" id="A0A285K3W5"/>
<dbReference type="EMBL" id="OBDY01000031">
    <property type="protein sequence ID" value="SNY67282.1"/>
    <property type="molecule type" value="Genomic_DNA"/>
</dbReference>
<organism evidence="2 3">
    <name type="scientific">Paractinoplanes atraurantiacus</name>
    <dbReference type="NCBI Taxonomy" id="1036182"/>
    <lineage>
        <taxon>Bacteria</taxon>
        <taxon>Bacillati</taxon>
        <taxon>Actinomycetota</taxon>
        <taxon>Actinomycetes</taxon>
        <taxon>Micromonosporales</taxon>
        <taxon>Micromonosporaceae</taxon>
        <taxon>Paractinoplanes</taxon>
    </lineage>
</organism>
<proteinExistence type="predicted"/>
<feature type="transmembrane region" description="Helical" evidence="1">
    <location>
        <begin position="25"/>
        <end position="47"/>
    </location>
</feature>
<name>A0A285K3W5_9ACTN</name>